<evidence type="ECO:0000256" key="8">
    <source>
        <dbReference type="RuleBase" id="RU003755"/>
    </source>
</evidence>
<evidence type="ECO:0000256" key="4">
    <source>
        <dbReference type="ARBA" id="ARBA00022692"/>
    </source>
</evidence>
<comment type="caution">
    <text evidence="10">The sequence shown here is derived from an EMBL/GenBank/DDBJ whole genome shotgun (WGS) entry which is preliminary data.</text>
</comment>
<evidence type="ECO:0000256" key="3">
    <source>
        <dbReference type="ARBA" id="ARBA00022475"/>
    </source>
</evidence>
<feature type="transmembrane region" description="Helical" evidence="9">
    <location>
        <begin position="79"/>
        <end position="96"/>
    </location>
</feature>
<dbReference type="AlphaFoldDB" id="W2C3V8"/>
<keyword evidence="6 9" id="KW-1133">Transmembrane helix</keyword>
<keyword evidence="4 8" id="KW-0812">Transmembrane</keyword>
<dbReference type="Gene3D" id="1.20.1250.20">
    <property type="entry name" value="MFS general substrate transporter like domains"/>
    <property type="match status" value="2"/>
</dbReference>
<sequence length="524" mass="58121">MFKDHPKGLIPAALSNMGERFGYYIMNAVLVLFLCSKFGLSDEASAIIYSVFYCGIYVLSLVGGIIADRTQNYKAVIRSGLIVMATGYIILSIPILSTQGNIGWLLPLTCFALLLIAFGNGLFKGNLQAIVGQMYDNFEAEALAQGPEAYRRVQGKRDSGFQIFYVFINVGGLIAPFVAPLLREWWLNTHGLIYNAALPAACHQYILEGASMVGDPMKNLLGLIGKVGGTVDANSPDSIRAFCESYLDIFNTGIHYSFIASVAAMLISLIIFMVNQKIFPVPAKKEKQVVEDYTPEERAEMAGEIKRRMYALFAVLGIVIFFWLSFHQNGQSLSLFARDFVQTDNLAPEIWQAVNPFFVITLTPIVMLIFGALSKRGREISTPRKIAIGMGIAGLAFLFLAIFSFMQGYPSGTEFKRLSDSEQMAIKAGPWVLIVLYFFLTVAELFISPLGLSFVSKVAPKHLQGLCQGLWLGATAIGNLFLWIGPLMYNKMPIWQCWTVFLTICLISMFVMLGMLKWLEKIAK</sequence>
<evidence type="ECO:0000313" key="11">
    <source>
        <dbReference type="Proteomes" id="UP000018837"/>
    </source>
</evidence>
<feature type="transmembrane region" description="Helical" evidence="9">
    <location>
        <begin position="429"/>
        <end position="454"/>
    </location>
</feature>
<keyword evidence="2 8" id="KW-0813">Transport</keyword>
<name>W2C3V8_9BACT</name>
<keyword evidence="7 9" id="KW-0472">Membrane</keyword>
<feature type="transmembrane region" description="Helical" evidence="9">
    <location>
        <begin position="161"/>
        <end position="182"/>
    </location>
</feature>
<dbReference type="PANTHER" id="PTHR23517">
    <property type="entry name" value="RESISTANCE PROTEIN MDTM, PUTATIVE-RELATED-RELATED"/>
    <property type="match status" value="1"/>
</dbReference>
<dbReference type="GO" id="GO:1904680">
    <property type="term" value="F:peptide transmembrane transporter activity"/>
    <property type="evidence" value="ECO:0007669"/>
    <property type="project" value="InterPro"/>
</dbReference>
<comment type="similarity">
    <text evidence="8">Belongs to the major facilitator superfamily. Proton-dependent oligopeptide transporter (POT/PTR) (TC 2.A.17) family.</text>
</comment>
<dbReference type="InterPro" id="IPR050171">
    <property type="entry name" value="MFS_Transporters"/>
</dbReference>
<accession>W2C3V8</accession>
<evidence type="ECO:0000256" key="9">
    <source>
        <dbReference type="SAM" id="Phobius"/>
    </source>
</evidence>
<proteinExistence type="inferred from homology"/>
<protein>
    <submittedName>
        <fullName evidence="10">Symporter</fullName>
    </submittedName>
</protein>
<dbReference type="EMBL" id="AYUF01000491">
    <property type="protein sequence ID" value="ETK01111.1"/>
    <property type="molecule type" value="Genomic_DNA"/>
</dbReference>
<comment type="subcellular location">
    <subcellularLocation>
        <location evidence="1">Cell membrane</location>
        <topology evidence="1">Multi-pass membrane protein</topology>
    </subcellularLocation>
    <subcellularLocation>
        <location evidence="8">Membrane</location>
        <topology evidence="8">Multi-pass membrane protein</topology>
    </subcellularLocation>
</comment>
<dbReference type="InterPro" id="IPR018456">
    <property type="entry name" value="PTR2_symporter_CS"/>
</dbReference>
<dbReference type="PANTHER" id="PTHR23517:SF15">
    <property type="entry name" value="PROTON-DEPENDENT OLIGOPEPTIDE FAMILY TRANSPORT PROTEIN"/>
    <property type="match status" value="1"/>
</dbReference>
<dbReference type="InterPro" id="IPR000109">
    <property type="entry name" value="POT_fam"/>
</dbReference>
<feature type="transmembrane region" description="Helical" evidence="9">
    <location>
        <begin position="254"/>
        <end position="275"/>
    </location>
</feature>
<evidence type="ECO:0000256" key="5">
    <source>
        <dbReference type="ARBA" id="ARBA00022856"/>
    </source>
</evidence>
<dbReference type="Pfam" id="PF00854">
    <property type="entry name" value="PTR2"/>
    <property type="match status" value="2"/>
</dbReference>
<dbReference type="GO" id="GO:0006857">
    <property type="term" value="P:oligopeptide transport"/>
    <property type="evidence" value="ECO:0007669"/>
    <property type="project" value="InterPro"/>
</dbReference>
<feature type="transmembrane region" description="Helical" evidence="9">
    <location>
        <begin position="21"/>
        <end position="40"/>
    </location>
</feature>
<reference evidence="10 11" key="1">
    <citation type="submission" date="2013-11" db="EMBL/GenBank/DDBJ databases">
        <title>Single cell genomics of uncultured Tannerella BU063 (oral taxon 286).</title>
        <authorList>
            <person name="Beall C.J."/>
            <person name="Campbell A.G."/>
            <person name="Griffen A.L."/>
            <person name="Podar M."/>
            <person name="Leys E.J."/>
        </authorList>
    </citation>
    <scope>NUCLEOTIDE SEQUENCE [LARGE SCALE GENOMIC DNA]</scope>
    <source>
        <strain evidence="10">Cell 2</strain>
    </source>
</reference>
<dbReference type="InterPro" id="IPR005279">
    <property type="entry name" value="Dipep/tripep_permease"/>
</dbReference>
<evidence type="ECO:0000256" key="6">
    <source>
        <dbReference type="ARBA" id="ARBA00022989"/>
    </source>
</evidence>
<keyword evidence="3" id="KW-1003">Cell membrane</keyword>
<feature type="transmembrane region" description="Helical" evidence="9">
    <location>
        <begin position="46"/>
        <end position="67"/>
    </location>
</feature>
<evidence type="ECO:0000256" key="1">
    <source>
        <dbReference type="ARBA" id="ARBA00004651"/>
    </source>
</evidence>
<dbReference type="InterPro" id="IPR036259">
    <property type="entry name" value="MFS_trans_sf"/>
</dbReference>
<feature type="transmembrane region" description="Helical" evidence="9">
    <location>
        <begin position="466"/>
        <end position="486"/>
    </location>
</feature>
<dbReference type="PROSITE" id="PS01023">
    <property type="entry name" value="PTR2_2"/>
    <property type="match status" value="1"/>
</dbReference>
<dbReference type="CDD" id="cd17346">
    <property type="entry name" value="MFS_DtpA_like"/>
    <property type="match status" value="1"/>
</dbReference>
<organism evidence="10 11">
    <name type="scientific">Tannerella sp. oral taxon BU063 isolate Cell 2</name>
    <dbReference type="NCBI Taxonomy" id="1411148"/>
    <lineage>
        <taxon>Bacteria</taxon>
        <taxon>Pseudomonadati</taxon>
        <taxon>Bacteroidota</taxon>
        <taxon>Bacteroidia</taxon>
        <taxon>Bacteroidales</taxon>
        <taxon>Tannerellaceae</taxon>
        <taxon>Tannerella</taxon>
    </lineage>
</organism>
<evidence type="ECO:0000313" key="10">
    <source>
        <dbReference type="EMBL" id="ETK01111.1"/>
    </source>
</evidence>
<dbReference type="NCBIfam" id="TIGR00924">
    <property type="entry name" value="yjdL_sub1_fam"/>
    <property type="match status" value="1"/>
</dbReference>
<evidence type="ECO:0000256" key="7">
    <source>
        <dbReference type="ARBA" id="ARBA00023136"/>
    </source>
</evidence>
<dbReference type="Proteomes" id="UP000018837">
    <property type="component" value="Unassembled WGS sequence"/>
</dbReference>
<dbReference type="SUPFAM" id="SSF103473">
    <property type="entry name" value="MFS general substrate transporter"/>
    <property type="match status" value="2"/>
</dbReference>
<gene>
    <name evidence="10" type="ORF">N425_11595</name>
</gene>
<keyword evidence="5" id="KW-0653">Protein transport</keyword>
<feature type="transmembrane region" description="Helical" evidence="9">
    <location>
        <begin position="498"/>
        <end position="519"/>
    </location>
</feature>
<dbReference type="PATRIC" id="fig|1411148.3.peg.1902"/>
<dbReference type="GO" id="GO:0005886">
    <property type="term" value="C:plasma membrane"/>
    <property type="evidence" value="ECO:0007669"/>
    <property type="project" value="UniProtKB-SubCell"/>
</dbReference>
<feature type="transmembrane region" description="Helical" evidence="9">
    <location>
        <begin position="353"/>
        <end position="374"/>
    </location>
</feature>
<keyword evidence="5" id="KW-0571">Peptide transport</keyword>
<feature type="transmembrane region" description="Helical" evidence="9">
    <location>
        <begin position="386"/>
        <end position="409"/>
    </location>
</feature>
<feature type="transmembrane region" description="Helical" evidence="9">
    <location>
        <begin position="102"/>
        <end position="123"/>
    </location>
</feature>
<evidence type="ECO:0000256" key="2">
    <source>
        <dbReference type="ARBA" id="ARBA00022448"/>
    </source>
</evidence>
<feature type="transmembrane region" description="Helical" evidence="9">
    <location>
        <begin position="309"/>
        <end position="326"/>
    </location>
</feature>